<evidence type="ECO:0000259" key="12">
    <source>
        <dbReference type="Pfam" id="PF00999"/>
    </source>
</evidence>
<evidence type="ECO:0000256" key="10">
    <source>
        <dbReference type="ARBA" id="ARBA00023201"/>
    </source>
</evidence>
<keyword evidence="2 11" id="KW-0813">Transport</keyword>
<feature type="transmembrane region" description="Helical" evidence="11">
    <location>
        <begin position="185"/>
        <end position="204"/>
    </location>
</feature>
<feature type="transmembrane region" description="Helical" evidence="11">
    <location>
        <begin position="157"/>
        <end position="179"/>
    </location>
</feature>
<evidence type="ECO:0000256" key="11">
    <source>
        <dbReference type="RuleBase" id="RU366002"/>
    </source>
</evidence>
<name>A0A3N6TN37_9GAMM</name>
<dbReference type="NCBIfam" id="TIGR00831">
    <property type="entry name" value="a_cpa1"/>
    <property type="match status" value="1"/>
</dbReference>
<evidence type="ECO:0000256" key="1">
    <source>
        <dbReference type="ARBA" id="ARBA00004651"/>
    </source>
</evidence>
<feature type="domain" description="Cation/H+ exchanger transmembrane" evidence="12">
    <location>
        <begin position="14"/>
        <end position="421"/>
    </location>
</feature>
<feature type="transmembrane region" description="Helical" evidence="11">
    <location>
        <begin position="397"/>
        <end position="420"/>
    </location>
</feature>
<feature type="transmembrane region" description="Helical" evidence="11">
    <location>
        <begin position="361"/>
        <end position="385"/>
    </location>
</feature>
<proteinExistence type="inferred from homology"/>
<reference evidence="13 14" key="1">
    <citation type="submission" date="2018-10" db="EMBL/GenBank/DDBJ databases">
        <title>Draft genome sequence for the type isolate of Erwinia psidii, agent causal of bacterial blight in guava (Psidium guajava) and wilt and die-back of Eucalyptus spp.</title>
        <authorList>
            <person name="Hermenegildo P.S."/>
            <person name="Santos S.A."/>
            <person name="Guimaraes L.M.S."/>
            <person name="Vidigal P.M.P."/>
            <person name="Pereira I.C."/>
            <person name="Badel J.L."/>
            <person name="Alfenas-Zerbini P."/>
            <person name="Ferreira M.A.S.V."/>
            <person name="Alfenas A.C."/>
        </authorList>
    </citation>
    <scope>NUCLEOTIDE SEQUENCE [LARGE SCALE GENOMIC DNA]</scope>
    <source>
        <strain evidence="13 14">IBSBF 435</strain>
    </source>
</reference>
<sequence>MEIFFTILILTLMVSLSGVAVRIIPFQIPLPLVQIVLGALLAWPTFGLHVDFDPELFLVLFIPPLLFADGWKTPTSEFLHHGREIIGLALVLVLITVVGIGYLIYWLVPGIPLLPAFALAAVLSPTDAVALSGIVGEGRIPKKIMAILQGEALMNDASGLVSLKFAVAVAMGTMVFTVSGASLEFVKVALGGLLAGIAICWLYGRSLRLFSRWSGDDPATQTVLLLLLPFASYLIAEHIGFSGILASVAAGMTITRSGIIRQAPLAMRLRANSVWQMLEFVFNGMVFLMLGLQLPDILQISVTEANADPNVDFWMLVVSVVMVYLALMVVRFIWLWTMRLISKRLLKRHPMEFTHYSLRELLIASFAGVRGAITLAGVLSVPLFLPNGEGFPARYELVFLATGVILFSLLVGVVMLPLLLRGVEGMDKTAHRHEMQMARAVMAGTAIESLHKMEERLRVDTEENIDPELLKEIGSRVIGNLRRRVDGKDDLEQALYAENLERRFRLTALRAERGELYHLRATQKISNETMRKIQHELDLLETLLSEKEA</sequence>
<dbReference type="InterPro" id="IPR006153">
    <property type="entry name" value="Cation/H_exchanger_TM"/>
</dbReference>
<feature type="transmembrane region" description="Helical" evidence="11">
    <location>
        <begin position="6"/>
        <end position="25"/>
    </location>
</feature>
<dbReference type="GO" id="GO:0051453">
    <property type="term" value="P:regulation of intracellular pH"/>
    <property type="evidence" value="ECO:0007669"/>
    <property type="project" value="TreeGrafter"/>
</dbReference>
<comment type="caution">
    <text evidence="13">The sequence shown here is derived from an EMBL/GenBank/DDBJ whole genome shotgun (WGS) entry which is preliminary data.</text>
</comment>
<dbReference type="GO" id="GO:0098719">
    <property type="term" value="P:sodium ion import across plasma membrane"/>
    <property type="evidence" value="ECO:0007669"/>
    <property type="project" value="TreeGrafter"/>
</dbReference>
<keyword evidence="4" id="KW-1003">Cell membrane</keyword>
<evidence type="ECO:0000256" key="7">
    <source>
        <dbReference type="ARBA" id="ARBA00023053"/>
    </source>
</evidence>
<organism evidence="13 14">
    <name type="scientific">Erwinia psidii</name>
    <dbReference type="NCBI Taxonomy" id="69224"/>
    <lineage>
        <taxon>Bacteria</taxon>
        <taxon>Pseudomonadati</taxon>
        <taxon>Pseudomonadota</taxon>
        <taxon>Gammaproteobacteria</taxon>
        <taxon>Enterobacterales</taxon>
        <taxon>Erwiniaceae</taxon>
        <taxon>Erwinia</taxon>
    </lineage>
</organism>
<evidence type="ECO:0000256" key="4">
    <source>
        <dbReference type="ARBA" id="ARBA00022475"/>
    </source>
</evidence>
<evidence type="ECO:0000256" key="5">
    <source>
        <dbReference type="ARBA" id="ARBA00022692"/>
    </source>
</evidence>
<protein>
    <submittedName>
        <fullName evidence="13">Na+/H+ antiporter</fullName>
    </submittedName>
</protein>
<evidence type="ECO:0000256" key="6">
    <source>
        <dbReference type="ARBA" id="ARBA00022989"/>
    </source>
</evidence>
<keyword evidence="14" id="KW-1185">Reference proteome</keyword>
<dbReference type="InterPro" id="IPR018422">
    <property type="entry name" value="Cation/H_exchanger_CPA1"/>
</dbReference>
<dbReference type="InterPro" id="IPR004705">
    <property type="entry name" value="Cation/H_exchanger_CPA1_bac"/>
</dbReference>
<dbReference type="OrthoDB" id="9809206at2"/>
<dbReference type="GO" id="GO:0005886">
    <property type="term" value="C:plasma membrane"/>
    <property type="evidence" value="ECO:0007669"/>
    <property type="project" value="UniProtKB-SubCell"/>
</dbReference>
<dbReference type="GO" id="GO:0015385">
    <property type="term" value="F:sodium:proton antiporter activity"/>
    <property type="evidence" value="ECO:0007669"/>
    <property type="project" value="InterPro"/>
</dbReference>
<feature type="transmembrane region" description="Helical" evidence="11">
    <location>
        <begin position="241"/>
        <end position="259"/>
    </location>
</feature>
<dbReference type="GO" id="GO:0015386">
    <property type="term" value="F:potassium:proton antiporter activity"/>
    <property type="evidence" value="ECO:0007669"/>
    <property type="project" value="TreeGrafter"/>
</dbReference>
<dbReference type="Gene3D" id="6.10.140.1330">
    <property type="match status" value="1"/>
</dbReference>
<keyword evidence="5 11" id="KW-0812">Transmembrane</keyword>
<comment type="subcellular location">
    <subcellularLocation>
        <location evidence="11">Cell inner membrane</location>
        <topology evidence="11">Multi-pass membrane protein</topology>
    </subcellularLocation>
    <subcellularLocation>
        <location evidence="1">Cell membrane</location>
        <topology evidence="1">Multi-pass membrane protein</topology>
    </subcellularLocation>
</comment>
<evidence type="ECO:0000256" key="2">
    <source>
        <dbReference type="ARBA" id="ARBA00022448"/>
    </source>
</evidence>
<evidence type="ECO:0000256" key="3">
    <source>
        <dbReference type="ARBA" id="ARBA00022449"/>
    </source>
</evidence>
<keyword evidence="7 11" id="KW-0915">Sodium</keyword>
<dbReference type="EMBL" id="RHHM01000019">
    <property type="protein sequence ID" value="RQM36642.1"/>
    <property type="molecule type" value="Genomic_DNA"/>
</dbReference>
<comment type="function">
    <text evidence="11">Na(+)/H(+) antiporter that extrudes sodium in exchange for external protons.</text>
</comment>
<evidence type="ECO:0000256" key="8">
    <source>
        <dbReference type="ARBA" id="ARBA00023065"/>
    </source>
</evidence>
<gene>
    <name evidence="13" type="ORF">EB241_19575</name>
</gene>
<keyword evidence="10 11" id="KW-0739">Sodium transport</keyword>
<dbReference type="PANTHER" id="PTHR10110:SF86">
    <property type="entry name" value="SODIUM_HYDROGEN EXCHANGER 7"/>
    <property type="match status" value="1"/>
</dbReference>
<feature type="transmembrane region" description="Helical" evidence="11">
    <location>
        <begin position="313"/>
        <end position="341"/>
    </location>
</feature>
<keyword evidence="11" id="KW-0997">Cell inner membrane</keyword>
<accession>A0A3N6TN37</accession>
<dbReference type="AlphaFoldDB" id="A0A3N6TN37"/>
<comment type="similarity">
    <text evidence="11">Belongs to the monovalent cation:proton antiporter 1 (CPA1) transporter (TC 2.A.36) family.</text>
</comment>
<keyword evidence="9 11" id="KW-0472">Membrane</keyword>
<dbReference type="Proteomes" id="UP000279457">
    <property type="component" value="Unassembled WGS sequence"/>
</dbReference>
<dbReference type="RefSeq" id="WP_124234669.1">
    <property type="nucleotide sequence ID" value="NZ_RHHM01000019.1"/>
</dbReference>
<dbReference type="Pfam" id="PF00999">
    <property type="entry name" value="Na_H_Exchanger"/>
    <property type="match status" value="1"/>
</dbReference>
<keyword evidence="8 11" id="KW-0406">Ion transport</keyword>
<evidence type="ECO:0000256" key="9">
    <source>
        <dbReference type="ARBA" id="ARBA00023136"/>
    </source>
</evidence>
<feature type="transmembrane region" description="Helical" evidence="11">
    <location>
        <begin position="85"/>
        <end position="108"/>
    </location>
</feature>
<feature type="transmembrane region" description="Helical" evidence="11">
    <location>
        <begin position="32"/>
        <end position="50"/>
    </location>
</feature>
<feature type="transmembrane region" description="Helical" evidence="11">
    <location>
        <begin position="114"/>
        <end position="136"/>
    </location>
</feature>
<evidence type="ECO:0000313" key="14">
    <source>
        <dbReference type="Proteomes" id="UP000279457"/>
    </source>
</evidence>
<evidence type="ECO:0000313" key="13">
    <source>
        <dbReference type="EMBL" id="RQM36642.1"/>
    </source>
</evidence>
<keyword evidence="3 11" id="KW-0050">Antiport</keyword>
<keyword evidence="6 11" id="KW-1133">Transmembrane helix</keyword>
<dbReference type="PANTHER" id="PTHR10110">
    <property type="entry name" value="SODIUM/HYDROGEN EXCHANGER"/>
    <property type="match status" value="1"/>
</dbReference>
<feature type="transmembrane region" description="Helical" evidence="11">
    <location>
        <begin position="280"/>
        <end position="301"/>
    </location>
</feature>